<dbReference type="Gene3D" id="3.40.50.720">
    <property type="entry name" value="NAD(P)-binding Rossmann-like Domain"/>
    <property type="match status" value="1"/>
</dbReference>
<evidence type="ECO:0000313" key="5">
    <source>
        <dbReference type="EMBL" id="MBD6618881.1"/>
    </source>
</evidence>
<proteinExistence type="inferred from homology"/>
<dbReference type="PANTHER" id="PTHR42760">
    <property type="entry name" value="SHORT-CHAIN DEHYDROGENASES/REDUCTASES FAMILY MEMBER"/>
    <property type="match status" value="1"/>
</dbReference>
<evidence type="ECO:0000256" key="1">
    <source>
        <dbReference type="ARBA" id="ARBA00006484"/>
    </source>
</evidence>
<comment type="similarity">
    <text evidence="1 3">Belongs to the short-chain dehydrogenases/reductases (SDR) family.</text>
</comment>
<keyword evidence="2" id="KW-0560">Oxidoreductase</keyword>
<comment type="caution">
    <text evidence="5">The sequence shown here is derived from an EMBL/GenBank/DDBJ whole genome shotgun (WGS) entry which is preliminary data.</text>
</comment>
<dbReference type="PRINTS" id="PR00081">
    <property type="entry name" value="GDHRDH"/>
</dbReference>
<dbReference type="PANTHER" id="PTHR42760:SF133">
    <property type="entry name" value="3-OXOACYL-[ACYL-CARRIER-PROTEIN] REDUCTASE"/>
    <property type="match status" value="1"/>
</dbReference>
<dbReference type="FunFam" id="3.40.50.720:FF:000173">
    <property type="entry name" value="3-oxoacyl-[acyl-carrier protein] reductase"/>
    <property type="match status" value="1"/>
</dbReference>
<name>A0AA40T0U1_9NOST</name>
<evidence type="ECO:0000256" key="2">
    <source>
        <dbReference type="ARBA" id="ARBA00023002"/>
    </source>
</evidence>
<keyword evidence="4" id="KW-1133">Transmembrane helix</keyword>
<dbReference type="InterPro" id="IPR036291">
    <property type="entry name" value="NAD(P)-bd_dom_sf"/>
</dbReference>
<keyword evidence="4" id="KW-0812">Transmembrane</keyword>
<dbReference type="AlphaFoldDB" id="A0AA40T0U1"/>
<evidence type="ECO:0000256" key="4">
    <source>
        <dbReference type="SAM" id="Phobius"/>
    </source>
</evidence>
<reference evidence="5" key="1">
    <citation type="submission" date="2019-07" db="EMBL/GenBank/DDBJ databases">
        <title>Toxilogical consequences of a new and cryptic species of cyanobacteria (Komarekiella delphini-convector) recovered from the epidermis of a bottlenose dolphin and 1500 ft. in the air.</title>
        <authorList>
            <person name="Brown A.O."/>
            <person name="Dvorak P."/>
            <person name="Villanueva C.D."/>
            <person name="Foss A.J."/>
            <person name="Garvey A.D."/>
            <person name="Gibson Q.A."/>
            <person name="Johansen J.R."/>
            <person name="Casamatta D.A."/>
        </authorList>
    </citation>
    <scope>NUCLEOTIDE SEQUENCE</scope>
    <source>
        <strain evidence="5">SJRDD-AB1</strain>
    </source>
</reference>
<evidence type="ECO:0000256" key="3">
    <source>
        <dbReference type="RuleBase" id="RU000363"/>
    </source>
</evidence>
<feature type="transmembrane region" description="Helical" evidence="4">
    <location>
        <begin position="143"/>
        <end position="163"/>
    </location>
</feature>
<dbReference type="PRINTS" id="PR00080">
    <property type="entry name" value="SDRFAMILY"/>
</dbReference>
<protein>
    <submittedName>
        <fullName evidence="5">SDR family oxidoreductase</fullName>
    </submittedName>
</protein>
<organism evidence="5 6">
    <name type="scientific">Komarekiella delphini-convector SJRDD-AB1</name>
    <dbReference type="NCBI Taxonomy" id="2593771"/>
    <lineage>
        <taxon>Bacteria</taxon>
        <taxon>Bacillati</taxon>
        <taxon>Cyanobacteriota</taxon>
        <taxon>Cyanophyceae</taxon>
        <taxon>Nostocales</taxon>
        <taxon>Nostocaceae</taxon>
        <taxon>Komarekiella</taxon>
        <taxon>Komarekiella delphini-convector</taxon>
    </lineage>
</organism>
<keyword evidence="6" id="KW-1185">Reference proteome</keyword>
<dbReference type="RefSeq" id="WP_191760080.1">
    <property type="nucleotide sequence ID" value="NZ_VJXY01000032.1"/>
</dbReference>
<dbReference type="InterPro" id="IPR002347">
    <property type="entry name" value="SDR_fam"/>
</dbReference>
<gene>
    <name evidence="5" type="ORF">FNW02_24405</name>
</gene>
<accession>A0AA40T0U1</accession>
<evidence type="ECO:0000313" key="6">
    <source>
        <dbReference type="Proteomes" id="UP001165986"/>
    </source>
</evidence>
<dbReference type="Pfam" id="PF00106">
    <property type="entry name" value="adh_short"/>
    <property type="match status" value="1"/>
</dbReference>
<dbReference type="EMBL" id="VJXY01000032">
    <property type="protein sequence ID" value="MBD6618881.1"/>
    <property type="molecule type" value="Genomic_DNA"/>
</dbReference>
<dbReference type="SUPFAM" id="SSF51735">
    <property type="entry name" value="NAD(P)-binding Rossmann-fold domains"/>
    <property type="match status" value="1"/>
</dbReference>
<sequence>MHSNYQIKSQDRIAVVTGAAGRFGHQIVLQLLAAGFYVAATDASEEKLANLQTYLGSFERLGLVFMDACNSQSIQKAGEQITNLFGEQIFVLVNNADILEPTPILSSEHHDQVREIIDTNLIGTYNCTSFFSRFMVKRKSGRIINIASIAGTWGASFASAYAASKAGMIAASRSWARELGSYGVCVNAIAPGSCHPNTLESAEQQNPSVSLKRKILLDYIPSSRFGNPEDVAEVVLFLATCKTDYLNGAILDLDGGINKG</sequence>
<dbReference type="GO" id="GO:0016616">
    <property type="term" value="F:oxidoreductase activity, acting on the CH-OH group of donors, NAD or NADP as acceptor"/>
    <property type="evidence" value="ECO:0007669"/>
    <property type="project" value="TreeGrafter"/>
</dbReference>
<keyword evidence="4" id="KW-0472">Membrane</keyword>
<dbReference type="Proteomes" id="UP001165986">
    <property type="component" value="Unassembled WGS sequence"/>
</dbReference>